<comment type="subcellular location">
    <subcellularLocation>
        <location evidence="1">Cell membrane</location>
        <topology evidence="1">Multi-pass membrane protein</topology>
    </subcellularLocation>
</comment>
<feature type="transmembrane region" description="Helical" evidence="6">
    <location>
        <begin position="163"/>
        <end position="183"/>
    </location>
</feature>
<dbReference type="CDD" id="cd13128">
    <property type="entry name" value="MATE_Wzx_like"/>
    <property type="match status" value="1"/>
</dbReference>
<proteinExistence type="predicted"/>
<evidence type="ECO:0000313" key="8">
    <source>
        <dbReference type="Proteomes" id="UP001597508"/>
    </source>
</evidence>
<evidence type="ECO:0000256" key="1">
    <source>
        <dbReference type="ARBA" id="ARBA00004651"/>
    </source>
</evidence>
<feature type="transmembrane region" description="Helical" evidence="6">
    <location>
        <begin position="396"/>
        <end position="418"/>
    </location>
</feature>
<evidence type="ECO:0000256" key="6">
    <source>
        <dbReference type="SAM" id="Phobius"/>
    </source>
</evidence>
<feature type="transmembrane region" description="Helical" evidence="6">
    <location>
        <begin position="336"/>
        <end position="359"/>
    </location>
</feature>
<feature type="transmembrane region" description="Helical" evidence="6">
    <location>
        <begin position="229"/>
        <end position="249"/>
    </location>
</feature>
<organism evidence="7 8">
    <name type="scientific">Pseudotenacibaculum haliotis</name>
    <dbReference type="NCBI Taxonomy" id="1862138"/>
    <lineage>
        <taxon>Bacteria</taxon>
        <taxon>Pseudomonadati</taxon>
        <taxon>Bacteroidota</taxon>
        <taxon>Flavobacteriia</taxon>
        <taxon>Flavobacteriales</taxon>
        <taxon>Flavobacteriaceae</taxon>
        <taxon>Pseudotenacibaculum</taxon>
    </lineage>
</organism>
<dbReference type="PANTHER" id="PTHR30250">
    <property type="entry name" value="PST FAMILY PREDICTED COLANIC ACID TRANSPORTER"/>
    <property type="match status" value="1"/>
</dbReference>
<evidence type="ECO:0000256" key="3">
    <source>
        <dbReference type="ARBA" id="ARBA00022692"/>
    </source>
</evidence>
<feature type="transmembrane region" description="Helical" evidence="6">
    <location>
        <begin position="51"/>
        <end position="74"/>
    </location>
</feature>
<evidence type="ECO:0000256" key="5">
    <source>
        <dbReference type="ARBA" id="ARBA00023136"/>
    </source>
</evidence>
<keyword evidence="5 6" id="KW-0472">Membrane</keyword>
<feature type="transmembrane region" description="Helical" evidence="6">
    <location>
        <begin position="21"/>
        <end position="39"/>
    </location>
</feature>
<evidence type="ECO:0000256" key="2">
    <source>
        <dbReference type="ARBA" id="ARBA00022475"/>
    </source>
</evidence>
<dbReference type="PANTHER" id="PTHR30250:SF11">
    <property type="entry name" value="O-ANTIGEN TRANSPORTER-RELATED"/>
    <property type="match status" value="1"/>
</dbReference>
<keyword evidence="3 6" id="KW-0812">Transmembrane</keyword>
<reference evidence="8" key="1">
    <citation type="journal article" date="2019" name="Int. J. Syst. Evol. Microbiol.">
        <title>The Global Catalogue of Microorganisms (GCM) 10K type strain sequencing project: providing services to taxonomists for standard genome sequencing and annotation.</title>
        <authorList>
            <consortium name="The Broad Institute Genomics Platform"/>
            <consortium name="The Broad Institute Genome Sequencing Center for Infectious Disease"/>
            <person name="Wu L."/>
            <person name="Ma J."/>
        </authorList>
    </citation>
    <scope>NUCLEOTIDE SEQUENCE [LARGE SCALE GENOMIC DNA]</scope>
    <source>
        <strain evidence="8">KCTC 52127</strain>
    </source>
</reference>
<evidence type="ECO:0000256" key="4">
    <source>
        <dbReference type="ARBA" id="ARBA00022989"/>
    </source>
</evidence>
<dbReference type="RefSeq" id="WP_379665357.1">
    <property type="nucleotide sequence ID" value="NZ_JBHULH010000001.1"/>
</dbReference>
<keyword evidence="2" id="KW-1003">Cell membrane</keyword>
<feature type="transmembrane region" description="Helical" evidence="6">
    <location>
        <begin position="371"/>
        <end position="390"/>
    </location>
</feature>
<accession>A0ABW5LPC0</accession>
<dbReference type="InterPro" id="IPR050833">
    <property type="entry name" value="Poly_Biosynth_Transport"/>
</dbReference>
<sequence length="428" mass="48320">MPTNRGNTSNLLQALQSGGPTLMFKIVGMLLSYAVLFFITNTFGAEIYGRYAIVITVGQVAALVLTLGFPMLIVKLLNDKKHYESGLKTNFLTKIFRLSFVLGVSFSVVFYFTAEAIATHVFGDINYKEFIESISLFFVPLLFHELFLGYFKGLKSFTKHNVFLFLLPSTLFFAWYFTLKEIITSNHVIVLSFGLSITTIFLLESIFFLKKKVILPLKNIKTSFLIKEAFPMMYSAIMLYLLNWTDIFMLESMKSSTDVGIYNAAFKIASICFVFITAINIVISPKIAEYYNNADIKNMHKTIVSYTRFITYLTLPVFLIIIFFGDYILGFFGAEFIQGSTALSIIVTGIFFSALSGNVDQVLIMTRYQKVFGRIVFGGFVLNVILNLILIPTYGINGAAIASLATNVLLNFTCIYFIKKKLGFYTFI</sequence>
<feature type="transmembrane region" description="Helical" evidence="6">
    <location>
        <begin position="95"/>
        <end position="114"/>
    </location>
</feature>
<dbReference type="Proteomes" id="UP001597508">
    <property type="component" value="Unassembled WGS sequence"/>
</dbReference>
<feature type="transmembrane region" description="Helical" evidence="6">
    <location>
        <begin position="261"/>
        <end position="283"/>
    </location>
</feature>
<keyword evidence="4 6" id="KW-1133">Transmembrane helix</keyword>
<dbReference type="InterPro" id="IPR002797">
    <property type="entry name" value="Polysacc_synth"/>
</dbReference>
<dbReference type="Pfam" id="PF01943">
    <property type="entry name" value="Polysacc_synt"/>
    <property type="match status" value="1"/>
</dbReference>
<keyword evidence="8" id="KW-1185">Reference proteome</keyword>
<gene>
    <name evidence="7" type="ORF">ACFSRZ_04665</name>
</gene>
<feature type="transmembrane region" description="Helical" evidence="6">
    <location>
        <begin position="134"/>
        <end position="151"/>
    </location>
</feature>
<dbReference type="EMBL" id="JBHULH010000001">
    <property type="protein sequence ID" value="MFD2566652.1"/>
    <property type="molecule type" value="Genomic_DNA"/>
</dbReference>
<protein>
    <submittedName>
        <fullName evidence="7">Flippase</fullName>
    </submittedName>
</protein>
<feature type="transmembrane region" description="Helical" evidence="6">
    <location>
        <begin position="303"/>
        <end position="324"/>
    </location>
</feature>
<evidence type="ECO:0000313" key="7">
    <source>
        <dbReference type="EMBL" id="MFD2566652.1"/>
    </source>
</evidence>
<name>A0ABW5LPC0_9FLAO</name>
<feature type="transmembrane region" description="Helical" evidence="6">
    <location>
        <begin position="189"/>
        <end position="209"/>
    </location>
</feature>
<comment type="caution">
    <text evidence="7">The sequence shown here is derived from an EMBL/GenBank/DDBJ whole genome shotgun (WGS) entry which is preliminary data.</text>
</comment>